<name>A0A841E6K2_9ACTN</name>
<accession>A0A841E6K2</accession>
<evidence type="ECO:0000256" key="4">
    <source>
        <dbReference type="ARBA" id="ARBA00022989"/>
    </source>
</evidence>
<keyword evidence="9" id="KW-1185">Reference proteome</keyword>
<proteinExistence type="predicted"/>
<dbReference type="InterPro" id="IPR042094">
    <property type="entry name" value="T2SS_GspF_sf"/>
</dbReference>
<keyword evidence="2" id="KW-1003">Cell membrane</keyword>
<evidence type="ECO:0000256" key="2">
    <source>
        <dbReference type="ARBA" id="ARBA00022475"/>
    </source>
</evidence>
<dbReference type="AlphaFoldDB" id="A0A841E6K2"/>
<dbReference type="PANTHER" id="PTHR35007">
    <property type="entry name" value="INTEGRAL MEMBRANE PROTEIN-RELATED"/>
    <property type="match status" value="1"/>
</dbReference>
<keyword evidence="3 6" id="KW-0812">Transmembrane</keyword>
<sequence>MSMPTGMVAAAAGGLGGAGTVMLAYAASRHRTTTAADARARLRRAVGRRWGRAVAAAGAGAATGAATGWVAGAVMAAAGAWWLPRLLGPDTATIAEAESAEAVATWAQQLRDLMAASAGLHQAVLATAPVAPAPIRAEVAALGRRLRSGVAMDEAMGAFARKVDNPTADLVAVALSSAEGRHAADLGALLGRLAEASRDRATMLVRTSAGRARVRASVRIIAAMSLLMVAGLVAFNRTYLAPFDTLTGQIVLSLVGALWAVAFVWLARLTAPVAAPRLLARTGGDAG</sequence>
<feature type="transmembrane region" description="Helical" evidence="6">
    <location>
        <begin position="247"/>
        <end position="267"/>
    </location>
</feature>
<comment type="caution">
    <text evidence="8">The sequence shown here is derived from an EMBL/GenBank/DDBJ whole genome shotgun (WGS) entry which is preliminary data.</text>
</comment>
<dbReference type="Proteomes" id="UP000578077">
    <property type="component" value="Unassembled WGS sequence"/>
</dbReference>
<keyword evidence="4 6" id="KW-1133">Transmembrane helix</keyword>
<dbReference type="Gene3D" id="1.20.81.30">
    <property type="entry name" value="Type II secretion system (T2SS), domain F"/>
    <property type="match status" value="1"/>
</dbReference>
<dbReference type="PANTHER" id="PTHR35007:SF3">
    <property type="entry name" value="POSSIBLE CONSERVED ALANINE RICH MEMBRANE PROTEIN"/>
    <property type="match status" value="1"/>
</dbReference>
<dbReference type="InterPro" id="IPR018076">
    <property type="entry name" value="T2SS_GspF_dom"/>
</dbReference>
<dbReference type="GO" id="GO:0005886">
    <property type="term" value="C:plasma membrane"/>
    <property type="evidence" value="ECO:0007669"/>
    <property type="project" value="UniProtKB-SubCell"/>
</dbReference>
<feature type="transmembrane region" description="Helical" evidence="6">
    <location>
        <begin position="216"/>
        <end position="235"/>
    </location>
</feature>
<evidence type="ECO:0000313" key="8">
    <source>
        <dbReference type="EMBL" id="MBB5998442.1"/>
    </source>
</evidence>
<evidence type="ECO:0000256" key="1">
    <source>
        <dbReference type="ARBA" id="ARBA00004651"/>
    </source>
</evidence>
<organism evidence="8 9">
    <name type="scientific">Streptomonospora salina</name>
    <dbReference type="NCBI Taxonomy" id="104205"/>
    <lineage>
        <taxon>Bacteria</taxon>
        <taxon>Bacillati</taxon>
        <taxon>Actinomycetota</taxon>
        <taxon>Actinomycetes</taxon>
        <taxon>Streptosporangiales</taxon>
        <taxon>Nocardiopsidaceae</taxon>
        <taxon>Streptomonospora</taxon>
    </lineage>
</organism>
<dbReference type="EMBL" id="JACHLY010000001">
    <property type="protein sequence ID" value="MBB5998442.1"/>
    <property type="molecule type" value="Genomic_DNA"/>
</dbReference>
<evidence type="ECO:0000259" key="7">
    <source>
        <dbReference type="Pfam" id="PF00482"/>
    </source>
</evidence>
<comment type="subcellular location">
    <subcellularLocation>
        <location evidence="1">Cell membrane</location>
        <topology evidence="1">Multi-pass membrane protein</topology>
    </subcellularLocation>
</comment>
<gene>
    <name evidence="8" type="ORF">HNR25_002193</name>
</gene>
<feature type="domain" description="Type II secretion system protein GspF" evidence="7">
    <location>
        <begin position="106"/>
        <end position="233"/>
    </location>
</feature>
<evidence type="ECO:0000256" key="6">
    <source>
        <dbReference type="SAM" id="Phobius"/>
    </source>
</evidence>
<keyword evidence="5 6" id="KW-0472">Membrane</keyword>
<evidence type="ECO:0000256" key="3">
    <source>
        <dbReference type="ARBA" id="ARBA00022692"/>
    </source>
</evidence>
<reference evidence="8 9" key="1">
    <citation type="submission" date="2020-08" db="EMBL/GenBank/DDBJ databases">
        <title>Sequencing the genomes of 1000 actinobacteria strains.</title>
        <authorList>
            <person name="Klenk H.-P."/>
        </authorList>
    </citation>
    <scope>NUCLEOTIDE SEQUENCE [LARGE SCALE GENOMIC DNA]</scope>
    <source>
        <strain evidence="8 9">DSM 44593</strain>
    </source>
</reference>
<protein>
    <submittedName>
        <fullName evidence="8">Flp pilus assembly protein TadB</fullName>
    </submittedName>
</protein>
<dbReference type="Pfam" id="PF00482">
    <property type="entry name" value="T2SSF"/>
    <property type="match status" value="1"/>
</dbReference>
<evidence type="ECO:0000313" key="9">
    <source>
        <dbReference type="Proteomes" id="UP000578077"/>
    </source>
</evidence>
<evidence type="ECO:0000256" key="5">
    <source>
        <dbReference type="ARBA" id="ARBA00023136"/>
    </source>
</evidence>